<proteinExistence type="predicted"/>
<reference evidence="3 4" key="1">
    <citation type="submission" date="2020-08" db="EMBL/GenBank/DDBJ databases">
        <title>Sequencing the genomes of 1000 actinobacteria strains.</title>
        <authorList>
            <person name="Klenk H.-P."/>
        </authorList>
    </citation>
    <scope>NUCLEOTIDE SEQUENCE [LARGE SCALE GENOMIC DNA]</scope>
    <source>
        <strain evidence="3 4">DSM 45784</strain>
    </source>
</reference>
<gene>
    <name evidence="3" type="ORF">BJ982_003036</name>
</gene>
<dbReference type="Proteomes" id="UP000542210">
    <property type="component" value="Unassembled WGS sequence"/>
</dbReference>
<keyword evidence="4" id="KW-1185">Reference proteome</keyword>
<name>A0A7W7D732_9ACTN</name>
<evidence type="ECO:0000313" key="3">
    <source>
        <dbReference type="EMBL" id="MBB4701492.1"/>
    </source>
</evidence>
<dbReference type="EMBL" id="JACHND010000001">
    <property type="protein sequence ID" value="MBB4701492.1"/>
    <property type="molecule type" value="Genomic_DNA"/>
</dbReference>
<feature type="domain" description="DUF6458" evidence="2">
    <location>
        <begin position="6"/>
        <end position="63"/>
    </location>
</feature>
<keyword evidence="1" id="KW-0812">Transmembrane</keyword>
<keyword evidence="1" id="KW-0472">Membrane</keyword>
<keyword evidence="1" id="KW-1133">Transmembrane helix</keyword>
<organism evidence="3 4">
    <name type="scientific">Sphaerisporangium siamense</name>
    <dbReference type="NCBI Taxonomy" id="795645"/>
    <lineage>
        <taxon>Bacteria</taxon>
        <taxon>Bacillati</taxon>
        <taxon>Actinomycetota</taxon>
        <taxon>Actinomycetes</taxon>
        <taxon>Streptosporangiales</taxon>
        <taxon>Streptosporangiaceae</taxon>
        <taxon>Sphaerisporangium</taxon>
    </lineage>
</organism>
<dbReference type="AlphaFoldDB" id="A0A7W7D732"/>
<evidence type="ECO:0000313" key="4">
    <source>
        <dbReference type="Proteomes" id="UP000542210"/>
    </source>
</evidence>
<dbReference type="InterPro" id="IPR045597">
    <property type="entry name" value="DUF6458"/>
</dbReference>
<comment type="caution">
    <text evidence="3">The sequence shown here is derived from an EMBL/GenBank/DDBJ whole genome shotgun (WGS) entry which is preliminary data.</text>
</comment>
<feature type="transmembrane region" description="Helical" evidence="1">
    <location>
        <begin position="29"/>
        <end position="51"/>
    </location>
</feature>
<sequence>MTIAGSIFLIMLGAILTWAVEFDLAGVDINVVGVILMLGGIVGLIFGIWRLNSVRRTAVTRTTPVTPVGTAGPVTPVDTARTTHVYEERRYDDPIV</sequence>
<dbReference type="Pfam" id="PF20059">
    <property type="entry name" value="DUF6458"/>
    <property type="match status" value="1"/>
</dbReference>
<protein>
    <recommendedName>
        <fullName evidence="2">DUF6458 domain-containing protein</fullName>
    </recommendedName>
</protein>
<dbReference type="RefSeq" id="WP_184880592.1">
    <property type="nucleotide sequence ID" value="NZ_BOOV01000016.1"/>
</dbReference>
<evidence type="ECO:0000256" key="1">
    <source>
        <dbReference type="SAM" id="Phobius"/>
    </source>
</evidence>
<evidence type="ECO:0000259" key="2">
    <source>
        <dbReference type="Pfam" id="PF20059"/>
    </source>
</evidence>
<accession>A0A7W7D732</accession>